<dbReference type="GO" id="GO:0016829">
    <property type="term" value="F:lyase activity"/>
    <property type="evidence" value="ECO:0007669"/>
    <property type="project" value="UniProtKB-KW"/>
</dbReference>
<sequence>MDVIDIKAFVPSEDYEVSKSFYSEIGFKADYVSEDLTLFQNGDCLFFLQRFFNADLAANFMLQLCVSDIESAYRLCSQSKHKTKITPIQQESWGKVFYLWGPAGELLHVTELRGLQNSSLA</sequence>
<protein>
    <submittedName>
        <fullName evidence="1">Lactoylglutathione lyase</fullName>
    </submittedName>
</protein>
<dbReference type="SUPFAM" id="SSF54593">
    <property type="entry name" value="Glyoxalase/Bleomycin resistance protein/Dihydroxybiphenyl dioxygenase"/>
    <property type="match status" value="1"/>
</dbReference>
<proteinExistence type="predicted"/>
<dbReference type="AlphaFoldDB" id="A0A5C8LQ07"/>
<gene>
    <name evidence="1" type="ORF">FU839_17995</name>
</gene>
<dbReference type="OrthoDB" id="674527at2"/>
<organism evidence="1 2">
    <name type="scientific">Rheinheimera tangshanensis</name>
    <dbReference type="NCBI Taxonomy" id="400153"/>
    <lineage>
        <taxon>Bacteria</taxon>
        <taxon>Pseudomonadati</taxon>
        <taxon>Pseudomonadota</taxon>
        <taxon>Gammaproteobacteria</taxon>
        <taxon>Chromatiales</taxon>
        <taxon>Chromatiaceae</taxon>
        <taxon>Rheinheimera</taxon>
    </lineage>
</organism>
<evidence type="ECO:0000313" key="1">
    <source>
        <dbReference type="EMBL" id="TXK77689.1"/>
    </source>
</evidence>
<dbReference type="Gene3D" id="3.10.180.10">
    <property type="entry name" value="2,3-Dihydroxybiphenyl 1,2-Dioxygenase, domain 1"/>
    <property type="match status" value="1"/>
</dbReference>
<dbReference type="EMBL" id="VRLR01000018">
    <property type="protein sequence ID" value="TXK77689.1"/>
    <property type="molecule type" value="Genomic_DNA"/>
</dbReference>
<reference evidence="1 2" key="1">
    <citation type="submission" date="2019-08" db="EMBL/GenBank/DDBJ databases">
        <title>Draft genome analysis of Rheinheimera tangshanensis isolated from the roots of fresh rice plants (Oryza sativa).</title>
        <authorList>
            <person name="Yu Q."/>
            <person name="Qi Y."/>
            <person name="Zhang H."/>
            <person name="Pu J."/>
        </authorList>
    </citation>
    <scope>NUCLEOTIDE SEQUENCE [LARGE SCALE GENOMIC DNA]</scope>
    <source>
        <strain evidence="1 2">JA3-B52</strain>
    </source>
</reference>
<dbReference type="Proteomes" id="UP000321814">
    <property type="component" value="Unassembled WGS sequence"/>
</dbReference>
<dbReference type="RefSeq" id="WP_053425144.1">
    <property type="nucleotide sequence ID" value="NZ_BAAAGC010000006.1"/>
</dbReference>
<dbReference type="InterPro" id="IPR029068">
    <property type="entry name" value="Glyas_Bleomycin-R_OHBP_Dase"/>
</dbReference>
<name>A0A5C8LQ07_9GAMM</name>
<keyword evidence="1" id="KW-0456">Lyase</keyword>
<evidence type="ECO:0000313" key="2">
    <source>
        <dbReference type="Proteomes" id="UP000321814"/>
    </source>
</evidence>
<keyword evidence="2" id="KW-1185">Reference proteome</keyword>
<accession>A0A5C8LQ07</accession>
<comment type="caution">
    <text evidence="1">The sequence shown here is derived from an EMBL/GenBank/DDBJ whole genome shotgun (WGS) entry which is preliminary data.</text>
</comment>